<dbReference type="PANTHER" id="PTHR46140:SF2">
    <property type="entry name" value="VACUOLAR TRANSPORTER CHAPERONE 3 COMPLEX SUBUNIT 3-RELATED"/>
    <property type="match status" value="1"/>
</dbReference>
<evidence type="ECO:0000313" key="9">
    <source>
        <dbReference type="Proteomes" id="UP000242287"/>
    </source>
</evidence>
<dbReference type="EMBL" id="KZ302088">
    <property type="protein sequence ID" value="PFH47848.1"/>
    <property type="molecule type" value="Genomic_DNA"/>
</dbReference>
<dbReference type="AlphaFoldDB" id="A0A2A9NCP6"/>
<dbReference type="GO" id="GO:0000329">
    <property type="term" value="C:fungal-type vacuole membrane"/>
    <property type="evidence" value="ECO:0007669"/>
    <property type="project" value="TreeGrafter"/>
</dbReference>
<feature type="compositionally biased region" description="Low complexity" evidence="5">
    <location>
        <begin position="1"/>
        <end position="16"/>
    </location>
</feature>
<dbReference type="OrthoDB" id="2243669at2759"/>
<keyword evidence="3 6" id="KW-1133">Transmembrane helix</keyword>
<evidence type="ECO:0000256" key="1">
    <source>
        <dbReference type="ARBA" id="ARBA00004127"/>
    </source>
</evidence>
<gene>
    <name evidence="8" type="ORF">AMATHDRAFT_151152</name>
</gene>
<evidence type="ECO:0000256" key="2">
    <source>
        <dbReference type="ARBA" id="ARBA00022692"/>
    </source>
</evidence>
<evidence type="ECO:0000256" key="6">
    <source>
        <dbReference type="SAM" id="Phobius"/>
    </source>
</evidence>
<evidence type="ECO:0000313" key="8">
    <source>
        <dbReference type="EMBL" id="PFH47848.1"/>
    </source>
</evidence>
<keyword evidence="2 6" id="KW-0812">Transmembrane</keyword>
<feature type="domain" description="DUF202" evidence="7">
    <location>
        <begin position="113"/>
        <end position="175"/>
    </location>
</feature>
<keyword evidence="9" id="KW-1185">Reference proteome</keyword>
<evidence type="ECO:0000256" key="3">
    <source>
        <dbReference type="ARBA" id="ARBA00022989"/>
    </source>
</evidence>
<protein>
    <recommendedName>
        <fullName evidence="7">DUF202 domain-containing protein</fullName>
    </recommendedName>
</protein>
<dbReference type="Proteomes" id="UP000242287">
    <property type="component" value="Unassembled WGS sequence"/>
</dbReference>
<evidence type="ECO:0000256" key="4">
    <source>
        <dbReference type="ARBA" id="ARBA00023136"/>
    </source>
</evidence>
<dbReference type="PANTHER" id="PTHR46140">
    <property type="entry name" value="VACUOLAR TRANSPORTER CHAPERONE 1-RELATED"/>
    <property type="match status" value="1"/>
</dbReference>
<dbReference type="GO" id="GO:0033254">
    <property type="term" value="C:vacuolar transporter chaperone complex"/>
    <property type="evidence" value="ECO:0007669"/>
    <property type="project" value="TreeGrafter"/>
</dbReference>
<feature type="transmembrane region" description="Helical" evidence="6">
    <location>
        <begin position="152"/>
        <end position="169"/>
    </location>
</feature>
<sequence length="237" mass="26707">MPSPSQSHESSTSQSQDDASPIHQRDRDDSPSFFRRSIHAMLELFHPFSASALATLPRLSRPLRYTRRDAVPETIPDVDGNLPTVRDYHSINSVPPQVRVPKKVPTPVRVEAKVWFANERTWISWLNNAILLSAFSLALFNASKDEIAKRFAYTYALISLGTLVYAYALYQRRLTMILRRDPGHFDARIGPIIVSITLFTAILANFIIRGKSSFYSLPLSNHQSIPCSSPSFYAPTS</sequence>
<dbReference type="InterPro" id="IPR051572">
    <property type="entry name" value="VTC_Complex_Subunit"/>
</dbReference>
<evidence type="ECO:0000256" key="5">
    <source>
        <dbReference type="SAM" id="MobiDB-lite"/>
    </source>
</evidence>
<organism evidence="8 9">
    <name type="scientific">Amanita thiersii Skay4041</name>
    <dbReference type="NCBI Taxonomy" id="703135"/>
    <lineage>
        <taxon>Eukaryota</taxon>
        <taxon>Fungi</taxon>
        <taxon>Dikarya</taxon>
        <taxon>Basidiomycota</taxon>
        <taxon>Agaricomycotina</taxon>
        <taxon>Agaricomycetes</taxon>
        <taxon>Agaricomycetidae</taxon>
        <taxon>Agaricales</taxon>
        <taxon>Pluteineae</taxon>
        <taxon>Amanitaceae</taxon>
        <taxon>Amanita</taxon>
    </lineage>
</organism>
<evidence type="ECO:0000259" key="7">
    <source>
        <dbReference type="Pfam" id="PF02656"/>
    </source>
</evidence>
<feature type="region of interest" description="Disordered" evidence="5">
    <location>
        <begin position="1"/>
        <end position="30"/>
    </location>
</feature>
<comment type="subcellular location">
    <subcellularLocation>
        <location evidence="1">Endomembrane system</location>
        <topology evidence="1">Multi-pass membrane protein</topology>
    </subcellularLocation>
</comment>
<feature type="transmembrane region" description="Helical" evidence="6">
    <location>
        <begin position="122"/>
        <end position="140"/>
    </location>
</feature>
<proteinExistence type="predicted"/>
<name>A0A2A9NCP6_9AGAR</name>
<keyword evidence="4 6" id="KW-0472">Membrane</keyword>
<dbReference type="GO" id="GO:0012505">
    <property type="term" value="C:endomembrane system"/>
    <property type="evidence" value="ECO:0007669"/>
    <property type="project" value="UniProtKB-SubCell"/>
</dbReference>
<accession>A0A2A9NCP6</accession>
<feature type="transmembrane region" description="Helical" evidence="6">
    <location>
        <begin position="189"/>
        <end position="208"/>
    </location>
</feature>
<reference evidence="8 9" key="1">
    <citation type="submission" date="2014-02" db="EMBL/GenBank/DDBJ databases">
        <title>Transposable element dynamics among asymbiotic and ectomycorrhizal Amanita fungi.</title>
        <authorList>
            <consortium name="DOE Joint Genome Institute"/>
            <person name="Hess J."/>
            <person name="Skrede I."/>
            <person name="Wolfe B."/>
            <person name="LaButti K."/>
            <person name="Ohm R.A."/>
            <person name="Grigoriev I.V."/>
            <person name="Pringle A."/>
        </authorList>
    </citation>
    <scope>NUCLEOTIDE SEQUENCE [LARGE SCALE GENOMIC DNA]</scope>
    <source>
        <strain evidence="8 9">SKay4041</strain>
    </source>
</reference>
<dbReference type="InterPro" id="IPR003807">
    <property type="entry name" value="DUF202"/>
</dbReference>
<dbReference type="Pfam" id="PF02656">
    <property type="entry name" value="DUF202"/>
    <property type="match status" value="1"/>
</dbReference>